<evidence type="ECO:0000256" key="1">
    <source>
        <dbReference type="SAM" id="MobiDB-lite"/>
    </source>
</evidence>
<reference evidence="2 3" key="1">
    <citation type="submission" date="2019-12" db="EMBL/GenBank/DDBJ databases">
        <title>Streptomyces sp. strain T44 isolated from rhizosphere soil of Broussonetia papyrifera.</title>
        <authorList>
            <person name="Mo P."/>
        </authorList>
    </citation>
    <scope>NUCLEOTIDE SEQUENCE [LARGE SCALE GENOMIC DNA]</scope>
    <source>
        <strain evidence="2 3">T44</strain>
    </source>
</reference>
<sequence>MASLTALVISVYSFIAVRSAPGITVVMPDMIRLAVDSKGTYSKILMQPVIAVLGETQRAETVTGLAMQMRREGAAKSPGAQADFLWYASGHWQGDVTTGQYGFVEENDASPFLVTRDKPSVSIMDFRADNWLFAPGTYRATLTVRRATDSRPLTVHWCLTLRARGVAQIKAHPGYFLPIRKDWPANPSDKSDRSCYRGEPSGAPAEVPSPTSVPTPTGTPPARKTG</sequence>
<proteinExistence type="predicted"/>
<dbReference type="Proteomes" id="UP000436138">
    <property type="component" value="Chromosome"/>
</dbReference>
<feature type="compositionally biased region" description="Basic and acidic residues" evidence="1">
    <location>
        <begin position="182"/>
        <end position="196"/>
    </location>
</feature>
<organism evidence="2 3">
    <name type="scientific">Streptomyces broussonetiae</name>
    <dbReference type="NCBI Taxonomy" id="2686304"/>
    <lineage>
        <taxon>Bacteria</taxon>
        <taxon>Bacillati</taxon>
        <taxon>Actinomycetota</taxon>
        <taxon>Actinomycetes</taxon>
        <taxon>Kitasatosporales</taxon>
        <taxon>Streptomycetaceae</taxon>
        <taxon>Streptomyces</taxon>
    </lineage>
</organism>
<dbReference type="AlphaFoldDB" id="A0A6I6MNP9"/>
<gene>
    <name evidence="2" type="ORF">GQF42_00190</name>
</gene>
<feature type="region of interest" description="Disordered" evidence="1">
    <location>
        <begin position="182"/>
        <end position="226"/>
    </location>
</feature>
<evidence type="ECO:0000313" key="3">
    <source>
        <dbReference type="Proteomes" id="UP000436138"/>
    </source>
</evidence>
<dbReference type="RefSeq" id="WP_158916628.1">
    <property type="nucleotide sequence ID" value="NZ_CP047020.1"/>
</dbReference>
<accession>A0A6I6MNP9</accession>
<keyword evidence="3" id="KW-1185">Reference proteome</keyword>
<evidence type="ECO:0000313" key="2">
    <source>
        <dbReference type="EMBL" id="QHA02008.1"/>
    </source>
</evidence>
<dbReference type="KEGG" id="sbro:GQF42_00190"/>
<protein>
    <submittedName>
        <fullName evidence="2">Uncharacterized protein</fullName>
    </submittedName>
</protein>
<name>A0A6I6MNP9_9ACTN</name>
<dbReference type="EMBL" id="CP047020">
    <property type="protein sequence ID" value="QHA02008.1"/>
    <property type="molecule type" value="Genomic_DNA"/>
</dbReference>